<name>A0A3S1A2B5_ELYCH</name>
<comment type="catalytic activity">
    <reaction evidence="12">
        <text>(2R)-3-phosphoglycerate + ATP = (2R)-3-phospho-glyceroyl phosphate + ADP</text>
        <dbReference type="Rhea" id="RHEA:14801"/>
        <dbReference type="ChEBI" id="CHEBI:30616"/>
        <dbReference type="ChEBI" id="CHEBI:57604"/>
        <dbReference type="ChEBI" id="CHEBI:58272"/>
        <dbReference type="ChEBI" id="CHEBI:456216"/>
        <dbReference type="EC" id="2.7.2.3"/>
    </reaction>
</comment>
<keyword evidence="9" id="KW-0067">ATP-binding</keyword>
<feature type="compositionally biased region" description="Basic and acidic residues" evidence="14">
    <location>
        <begin position="45"/>
        <end position="59"/>
    </location>
</feature>
<feature type="non-terminal residue" evidence="15">
    <location>
        <position position="796"/>
    </location>
</feature>
<dbReference type="EMBL" id="RQTK01000073">
    <property type="protein sequence ID" value="RUS88792.1"/>
    <property type="molecule type" value="Genomic_DNA"/>
</dbReference>
<dbReference type="EC" id="2.7.2.3" evidence="4 12"/>
<feature type="compositionally biased region" description="Polar residues" evidence="14">
    <location>
        <begin position="278"/>
        <end position="287"/>
    </location>
</feature>
<dbReference type="InterPro" id="IPR001576">
    <property type="entry name" value="Phosphoglycerate_kinase"/>
</dbReference>
<keyword evidence="5 12" id="KW-0808">Transferase</keyword>
<accession>A0A3S1A2B5</accession>
<dbReference type="UniPathway" id="UPA00109">
    <property type="reaction ID" value="UER00185"/>
</dbReference>
<dbReference type="AlphaFoldDB" id="A0A3S1A2B5"/>
<keyword evidence="8 12" id="KW-0418">Kinase</keyword>
<comment type="caution">
    <text evidence="15">The sequence shown here is derived from an EMBL/GenBank/DDBJ whole genome shotgun (WGS) entry which is preliminary data.</text>
</comment>
<feature type="compositionally biased region" description="Polar residues" evidence="14">
    <location>
        <begin position="96"/>
        <end position="108"/>
    </location>
</feature>
<evidence type="ECO:0000313" key="16">
    <source>
        <dbReference type="Proteomes" id="UP000271974"/>
    </source>
</evidence>
<keyword evidence="16" id="KW-1185">Reference proteome</keyword>
<dbReference type="GO" id="GO:0006094">
    <property type="term" value="P:gluconeogenesis"/>
    <property type="evidence" value="ECO:0007669"/>
    <property type="project" value="TreeGrafter"/>
</dbReference>
<dbReference type="OrthoDB" id="6138883at2759"/>
<evidence type="ECO:0000256" key="5">
    <source>
        <dbReference type="ARBA" id="ARBA00022679"/>
    </source>
</evidence>
<keyword evidence="11" id="KW-0324">Glycolysis</keyword>
<dbReference type="GO" id="GO:0004618">
    <property type="term" value="F:phosphoglycerate kinase activity"/>
    <property type="evidence" value="ECO:0007669"/>
    <property type="project" value="UniProtKB-EC"/>
</dbReference>
<dbReference type="Proteomes" id="UP000271974">
    <property type="component" value="Unassembled WGS sequence"/>
</dbReference>
<dbReference type="GO" id="GO:0005829">
    <property type="term" value="C:cytosol"/>
    <property type="evidence" value="ECO:0007669"/>
    <property type="project" value="TreeGrafter"/>
</dbReference>
<evidence type="ECO:0000256" key="11">
    <source>
        <dbReference type="ARBA" id="ARBA00023152"/>
    </source>
</evidence>
<reference evidence="15 16" key="1">
    <citation type="submission" date="2019-01" db="EMBL/GenBank/DDBJ databases">
        <title>A draft genome assembly of the solar-powered sea slug Elysia chlorotica.</title>
        <authorList>
            <person name="Cai H."/>
            <person name="Li Q."/>
            <person name="Fang X."/>
            <person name="Li J."/>
            <person name="Curtis N.E."/>
            <person name="Altenburger A."/>
            <person name="Shibata T."/>
            <person name="Feng M."/>
            <person name="Maeda T."/>
            <person name="Schwartz J.A."/>
            <person name="Shigenobu S."/>
            <person name="Lundholm N."/>
            <person name="Nishiyama T."/>
            <person name="Yang H."/>
            <person name="Hasebe M."/>
            <person name="Li S."/>
            <person name="Pierce S.K."/>
            <person name="Wang J."/>
        </authorList>
    </citation>
    <scope>NUCLEOTIDE SEQUENCE [LARGE SCALE GENOMIC DNA]</scope>
    <source>
        <strain evidence="15">EC2010</strain>
        <tissue evidence="15">Whole organism of an adult</tissue>
    </source>
</reference>
<evidence type="ECO:0000256" key="14">
    <source>
        <dbReference type="SAM" id="MobiDB-lite"/>
    </source>
</evidence>
<dbReference type="InterPro" id="IPR036043">
    <property type="entry name" value="Phosphoglycerate_kinase_sf"/>
</dbReference>
<comment type="subunit">
    <text evidence="13">Monomer.</text>
</comment>
<evidence type="ECO:0000256" key="4">
    <source>
        <dbReference type="ARBA" id="ARBA00013061"/>
    </source>
</evidence>
<comment type="similarity">
    <text evidence="3 12">Belongs to the phosphoglycerate kinase family.</text>
</comment>
<dbReference type="SUPFAM" id="SSF53748">
    <property type="entry name" value="Phosphoglycerate kinase"/>
    <property type="match status" value="1"/>
</dbReference>
<evidence type="ECO:0000256" key="9">
    <source>
        <dbReference type="ARBA" id="ARBA00022840"/>
    </source>
</evidence>
<feature type="region of interest" description="Disordered" evidence="14">
    <location>
        <begin position="45"/>
        <end position="156"/>
    </location>
</feature>
<dbReference type="GO" id="GO:0005524">
    <property type="term" value="F:ATP binding"/>
    <property type="evidence" value="ECO:0007669"/>
    <property type="project" value="UniProtKB-KW"/>
</dbReference>
<dbReference type="PRINTS" id="PR00477">
    <property type="entry name" value="PHGLYCKINASE"/>
</dbReference>
<keyword evidence="6" id="KW-0479">Metal-binding</keyword>
<dbReference type="Pfam" id="PF00162">
    <property type="entry name" value="PGK"/>
    <property type="match status" value="1"/>
</dbReference>
<evidence type="ECO:0000313" key="15">
    <source>
        <dbReference type="EMBL" id="RUS88792.1"/>
    </source>
</evidence>
<dbReference type="STRING" id="188477.A0A3S1A2B5"/>
<keyword evidence="7" id="KW-0547">Nucleotide-binding</keyword>
<dbReference type="GO" id="GO:0043531">
    <property type="term" value="F:ADP binding"/>
    <property type="evidence" value="ECO:0007669"/>
    <property type="project" value="TreeGrafter"/>
</dbReference>
<evidence type="ECO:0000256" key="1">
    <source>
        <dbReference type="ARBA" id="ARBA00001946"/>
    </source>
</evidence>
<evidence type="ECO:0000256" key="6">
    <source>
        <dbReference type="ARBA" id="ARBA00022723"/>
    </source>
</evidence>
<organism evidence="15 16">
    <name type="scientific">Elysia chlorotica</name>
    <name type="common">Eastern emerald elysia</name>
    <name type="synonym">Sea slug</name>
    <dbReference type="NCBI Taxonomy" id="188477"/>
    <lineage>
        <taxon>Eukaryota</taxon>
        <taxon>Metazoa</taxon>
        <taxon>Spiralia</taxon>
        <taxon>Lophotrochozoa</taxon>
        <taxon>Mollusca</taxon>
        <taxon>Gastropoda</taxon>
        <taxon>Heterobranchia</taxon>
        <taxon>Euthyneura</taxon>
        <taxon>Panpulmonata</taxon>
        <taxon>Sacoglossa</taxon>
        <taxon>Placobranchoidea</taxon>
        <taxon>Plakobranchidae</taxon>
        <taxon>Elysia</taxon>
    </lineage>
</organism>
<evidence type="ECO:0000256" key="2">
    <source>
        <dbReference type="ARBA" id="ARBA00004838"/>
    </source>
</evidence>
<evidence type="ECO:0000256" key="10">
    <source>
        <dbReference type="ARBA" id="ARBA00022842"/>
    </source>
</evidence>
<comment type="pathway">
    <text evidence="2 12">Carbohydrate degradation; glycolysis; pyruvate from D-glyceraldehyde 3-phosphate: step 2/5.</text>
</comment>
<dbReference type="PANTHER" id="PTHR11406">
    <property type="entry name" value="PHOSPHOGLYCERATE KINASE"/>
    <property type="match status" value="1"/>
</dbReference>
<feature type="compositionally biased region" description="Low complexity" evidence="14">
    <location>
        <begin position="262"/>
        <end position="277"/>
    </location>
</feature>
<dbReference type="GO" id="GO:0046872">
    <property type="term" value="F:metal ion binding"/>
    <property type="evidence" value="ECO:0007669"/>
    <property type="project" value="UniProtKB-KW"/>
</dbReference>
<feature type="region of interest" description="Disordered" evidence="14">
    <location>
        <begin position="239"/>
        <end position="347"/>
    </location>
</feature>
<proteinExistence type="inferred from homology"/>
<dbReference type="Gene3D" id="3.40.50.1260">
    <property type="entry name" value="Phosphoglycerate kinase, N-terminal domain"/>
    <property type="match status" value="3"/>
</dbReference>
<evidence type="ECO:0000256" key="7">
    <source>
        <dbReference type="ARBA" id="ARBA00022741"/>
    </source>
</evidence>
<feature type="compositionally biased region" description="Polar residues" evidence="14">
    <location>
        <begin position="64"/>
        <end position="73"/>
    </location>
</feature>
<gene>
    <name evidence="15" type="ORF">EGW08_003422</name>
</gene>
<evidence type="ECO:0000256" key="8">
    <source>
        <dbReference type="ARBA" id="ARBA00022777"/>
    </source>
</evidence>
<evidence type="ECO:0000256" key="13">
    <source>
        <dbReference type="RuleBase" id="RU000696"/>
    </source>
</evidence>
<feature type="compositionally biased region" description="Polar residues" evidence="14">
    <location>
        <begin position="125"/>
        <end position="136"/>
    </location>
</feature>
<sequence>MDACIANSISHRTAYIMKTYGQSLADLKLRPPDYGTFSSFTDARTFTESKSDTATESCKRSKNGRNNQETSPFNCKIPNLMSRPPPMVKSAKESSKPSGSTAKTSVSACATGKARSVACEGGSSSGQRNPGRSSVPPSEGSALRRDGGSNWSHCQVSSQPRLPMYDTFYSPKCYQPVSMFNLGAGQAAMNRTSAAASRETSSTAQSYGGTGSSSCSLGASWSYGSMQRALTSVYEELKSRRKDREAGNMGSRSSLNCLDIDSSGTRSAYSSSLRSQSGTGEIGNSRSKIPGESAERKVNVNANKKKCLPEKSKSAVAPKQRKSSRGHAQSTGTPRAKKSPPGNPDLNNNFNKGVGGICFGTRSNICQQDCDMSGPDRISILAKPKRYPCTHRHYCDAKKITPDMMRRLESLAQPKLSHYTVCSCCLSADCLGECTTKFKTKQKIAQSLSKVDWDRLATPRRIPEHERPLKSVPSAAQMASTNRRIEKLSIPRKVIESGDYYMWLWNKKLDNNAYLKPIKRMSVAKCDLKDLRVLLRCDLDFTKGKPIDDKVRDALPTMQLALKRGVKSIVIISRCGPDGVPRDPAYSLKPLAQVFEQYLETRVIFLDDSIGFQAQALCEDPVPGSVFLLENLSYNPEELGYVMQGEEKIISKPEDIAKYQKIISDHGDLYITDSFAEIVHMTNTSVGHPSKDYGYGFNIKKELSIFYKFAIRPPVPVLAIVAGPFEKTWTVVRNLMGQVSDILVGGHVGAILIKVIRGFEIGSTEFTPKMEKRALKLFSRAKDTQTTLHLPSDFVV</sequence>
<dbReference type="PANTHER" id="PTHR11406:SF0">
    <property type="entry name" value="PHOSPHOGLYCERATE KINASE"/>
    <property type="match status" value="1"/>
</dbReference>
<evidence type="ECO:0000256" key="12">
    <source>
        <dbReference type="RuleBase" id="RU000532"/>
    </source>
</evidence>
<evidence type="ECO:0000256" key="3">
    <source>
        <dbReference type="ARBA" id="ARBA00008982"/>
    </source>
</evidence>
<comment type="cofactor">
    <cofactor evidence="1">
        <name>Mg(2+)</name>
        <dbReference type="ChEBI" id="CHEBI:18420"/>
    </cofactor>
</comment>
<keyword evidence="10" id="KW-0460">Magnesium</keyword>
<dbReference type="InterPro" id="IPR015824">
    <property type="entry name" value="Phosphoglycerate_kinase_N"/>
</dbReference>
<dbReference type="GO" id="GO:0006096">
    <property type="term" value="P:glycolytic process"/>
    <property type="evidence" value="ECO:0007669"/>
    <property type="project" value="UniProtKB-UniPathway"/>
</dbReference>
<protein>
    <recommendedName>
        <fullName evidence="4 12">Phosphoglycerate kinase</fullName>
        <ecNumber evidence="4 12">2.7.2.3</ecNumber>
    </recommendedName>
</protein>